<evidence type="ECO:0000259" key="2">
    <source>
        <dbReference type="Pfam" id="PF13936"/>
    </source>
</evidence>
<accession>A0A2H0UHK2</accession>
<evidence type="ECO:0000313" key="3">
    <source>
        <dbReference type="EMBL" id="PIR85882.1"/>
    </source>
</evidence>
<organism evidence="3 4">
    <name type="scientific">Candidatus Kaiserbacteria bacterium CG10_big_fil_rev_8_21_14_0_10_44_10</name>
    <dbReference type="NCBI Taxonomy" id="1974606"/>
    <lineage>
        <taxon>Bacteria</taxon>
        <taxon>Candidatus Kaiseribacteriota</taxon>
    </lineage>
</organism>
<dbReference type="InterPro" id="IPR025246">
    <property type="entry name" value="IS30-like_HTH"/>
</dbReference>
<evidence type="ECO:0000256" key="1">
    <source>
        <dbReference type="SAM" id="MobiDB-lite"/>
    </source>
</evidence>
<proteinExistence type="predicted"/>
<protein>
    <recommendedName>
        <fullName evidence="2">Transposase IS30-like HTH domain-containing protein</fullName>
    </recommendedName>
</protein>
<dbReference type="EMBL" id="PFBG01000021">
    <property type="protein sequence ID" value="PIR85882.1"/>
    <property type="molecule type" value="Genomic_DNA"/>
</dbReference>
<comment type="caution">
    <text evidence="3">The sequence shown here is derived from an EMBL/GenBank/DDBJ whole genome shotgun (WGS) entry which is preliminary data.</text>
</comment>
<dbReference type="Proteomes" id="UP000229612">
    <property type="component" value="Unassembled WGS sequence"/>
</dbReference>
<feature type="region of interest" description="Disordered" evidence="1">
    <location>
        <begin position="46"/>
        <end position="69"/>
    </location>
</feature>
<feature type="non-terminal residue" evidence="3">
    <location>
        <position position="180"/>
    </location>
</feature>
<dbReference type="Gene3D" id="1.10.10.60">
    <property type="entry name" value="Homeodomain-like"/>
    <property type="match status" value="1"/>
</dbReference>
<sequence>MLSTLPRRGLLPGSAPSIRLPNTSSAALILVLGSGQSSFAFGSISSKEASGTKPCSSNKSATTGSCGSRRRLNPASRISFPKFNFEVRKTAKLFVAYLLLCWVMTYYKHLVRVERIEIGILLRKGYKVADIAAEVGRHPSTVYREMRRNTVSGSYQSFKADHKSYVRRKYSKYQCMRIIR</sequence>
<gene>
    <name evidence="3" type="ORF">COU14_02020</name>
</gene>
<dbReference type="AlphaFoldDB" id="A0A2H0UHK2"/>
<dbReference type="Pfam" id="PF13936">
    <property type="entry name" value="HTH_38"/>
    <property type="match status" value="1"/>
</dbReference>
<feature type="compositionally biased region" description="Polar residues" evidence="1">
    <location>
        <begin position="46"/>
        <end position="66"/>
    </location>
</feature>
<evidence type="ECO:0000313" key="4">
    <source>
        <dbReference type="Proteomes" id="UP000229612"/>
    </source>
</evidence>
<reference evidence="4" key="1">
    <citation type="submission" date="2017-09" db="EMBL/GenBank/DDBJ databases">
        <title>Depth-based differentiation of microbial function through sediment-hosted aquifers and enrichment of novel symbionts in the deep terrestrial subsurface.</title>
        <authorList>
            <person name="Probst A.J."/>
            <person name="Ladd B."/>
            <person name="Jarett J.K."/>
            <person name="Geller-Mcgrath D.E."/>
            <person name="Sieber C.M.K."/>
            <person name="Emerson J.B."/>
            <person name="Anantharaman K."/>
            <person name="Thomas B.C."/>
            <person name="Malmstrom R."/>
            <person name="Stieglmeier M."/>
            <person name="Klingl A."/>
            <person name="Woyke T."/>
            <person name="Ryan C.M."/>
            <person name="Banfield J.F."/>
        </authorList>
    </citation>
    <scope>NUCLEOTIDE SEQUENCE [LARGE SCALE GENOMIC DNA]</scope>
</reference>
<name>A0A2H0UHK2_9BACT</name>
<feature type="domain" description="Transposase IS30-like HTH" evidence="2">
    <location>
        <begin position="107"/>
        <end position="149"/>
    </location>
</feature>